<dbReference type="Pfam" id="PF03745">
    <property type="entry name" value="DUF309"/>
    <property type="match status" value="1"/>
</dbReference>
<dbReference type="RefSeq" id="WP_066325969.1">
    <property type="nucleotide sequence ID" value="NZ_CP015438.1"/>
</dbReference>
<dbReference type="PANTHER" id="PTHR34796">
    <property type="entry name" value="EXPRESSED PROTEIN"/>
    <property type="match status" value="1"/>
</dbReference>
<evidence type="ECO:0000313" key="2">
    <source>
        <dbReference type="Proteomes" id="UP000076865"/>
    </source>
</evidence>
<keyword evidence="2" id="KW-1185">Reference proteome</keyword>
<dbReference type="PATRIC" id="fig|294699.3.peg.2559"/>
<dbReference type="InterPro" id="IPR005500">
    <property type="entry name" value="DUF309"/>
</dbReference>
<dbReference type="Gene3D" id="1.10.3450.10">
    <property type="entry name" value="TTHA0068-like"/>
    <property type="match status" value="1"/>
</dbReference>
<protein>
    <recommendedName>
        <fullName evidence="3">DUF309 domain-containing protein</fullName>
    </recommendedName>
</protein>
<organism evidence="1 2">
    <name type="scientific">Anoxybacteroides amylolyticum</name>
    <dbReference type="NCBI Taxonomy" id="294699"/>
    <lineage>
        <taxon>Bacteria</taxon>
        <taxon>Bacillati</taxon>
        <taxon>Bacillota</taxon>
        <taxon>Bacilli</taxon>
        <taxon>Bacillales</taxon>
        <taxon>Anoxybacillaceae</taxon>
        <taxon>Anoxybacteroides</taxon>
    </lineage>
</organism>
<gene>
    <name evidence="1" type="ORF">GFC30_2488</name>
</gene>
<dbReference type="AlphaFoldDB" id="A0A160F1P1"/>
<dbReference type="InterPro" id="IPR023203">
    <property type="entry name" value="TTHA0068_sf"/>
</dbReference>
<dbReference type="EMBL" id="CP015438">
    <property type="protein sequence ID" value="ANB60079.1"/>
    <property type="molecule type" value="Genomic_DNA"/>
</dbReference>
<proteinExistence type="predicted"/>
<dbReference type="OrthoDB" id="165483at2"/>
<evidence type="ECO:0000313" key="1">
    <source>
        <dbReference type="EMBL" id="ANB60079.1"/>
    </source>
</evidence>
<name>A0A160F1P1_9BACL</name>
<dbReference type="KEGG" id="aamy:GFC30_2488"/>
<reference evidence="1 2" key="1">
    <citation type="journal article" date="2006" name="Syst. Appl. Microbiol.">
        <title>Anoxybacillus amylolyticus sp. nov., a thermophilic amylase producing bacterium isolated from Mount Rittmann (Antarctica).</title>
        <authorList>
            <person name="Poli A."/>
            <person name="Esposito E."/>
            <person name="Lama L."/>
            <person name="Orlando P."/>
            <person name="Nicolaus G."/>
            <person name="de Appolonia F."/>
            <person name="Gambacorta A."/>
            <person name="Nicolaus B."/>
        </authorList>
    </citation>
    <scope>NUCLEOTIDE SEQUENCE [LARGE SCALE GENOMIC DNA]</scope>
    <source>
        <strain evidence="1 2">DSM 15939</strain>
    </source>
</reference>
<dbReference type="PANTHER" id="PTHR34796:SF1">
    <property type="entry name" value="EXPRESSED PROTEIN"/>
    <property type="match status" value="1"/>
</dbReference>
<dbReference type="SUPFAM" id="SSF140663">
    <property type="entry name" value="TTHA0068-like"/>
    <property type="match status" value="1"/>
</dbReference>
<accession>A0A160F1P1</accession>
<sequence length="168" mass="19788">MYPTAYIKYLFHFHTDRDYFECHELLEEHWKQDEKKHVWALLIQIAVALYHHRRGNVSGAKRMMQKASTLLEQRKDAIRKLGLDEEELAVLLKQYVKQIDEGKPYESIMLPIKDETLLQTCLALCKQKGVVWGQKSDMTNEFLLHKHTLRDRSDVIAARAAKKKRLPS</sequence>
<evidence type="ECO:0008006" key="3">
    <source>
        <dbReference type="Google" id="ProtNLM"/>
    </source>
</evidence>
<dbReference type="Proteomes" id="UP000076865">
    <property type="component" value="Chromosome"/>
</dbReference>